<dbReference type="InterPro" id="IPR011013">
    <property type="entry name" value="Gal_mutarotase_sf_dom"/>
</dbReference>
<dbReference type="GO" id="GO:0016853">
    <property type="term" value="F:isomerase activity"/>
    <property type="evidence" value="ECO:0007669"/>
    <property type="project" value="InterPro"/>
</dbReference>
<dbReference type="GO" id="GO:0030246">
    <property type="term" value="F:carbohydrate binding"/>
    <property type="evidence" value="ECO:0007669"/>
    <property type="project" value="InterPro"/>
</dbReference>
<evidence type="ECO:0000313" key="2">
    <source>
        <dbReference type="Proteomes" id="UP001197875"/>
    </source>
</evidence>
<gene>
    <name evidence="1" type="ORF">LKD71_07415</name>
</gene>
<keyword evidence="2" id="KW-1185">Reference proteome</keyword>
<comment type="caution">
    <text evidence="1">The sequence shown here is derived from an EMBL/GenBank/DDBJ whole genome shotgun (WGS) entry which is preliminary data.</text>
</comment>
<dbReference type="GO" id="GO:0005975">
    <property type="term" value="P:carbohydrate metabolic process"/>
    <property type="evidence" value="ECO:0007669"/>
    <property type="project" value="InterPro"/>
</dbReference>
<dbReference type="InterPro" id="IPR037481">
    <property type="entry name" value="LacX"/>
</dbReference>
<dbReference type="Pfam" id="PF01263">
    <property type="entry name" value="Aldose_epim"/>
    <property type="match status" value="1"/>
</dbReference>
<dbReference type="EMBL" id="JAJEPR010000009">
    <property type="protein sequence ID" value="MCC2189633.1"/>
    <property type="molecule type" value="Genomic_DNA"/>
</dbReference>
<dbReference type="InterPro" id="IPR008183">
    <property type="entry name" value="Aldose_1/G6P_1-epimerase"/>
</dbReference>
<organism evidence="1 2">
    <name type="scientific">Fusicatenibacter faecihominis</name>
    <dbReference type="NCBI Taxonomy" id="2881276"/>
    <lineage>
        <taxon>Bacteria</taxon>
        <taxon>Bacillati</taxon>
        <taxon>Bacillota</taxon>
        <taxon>Clostridia</taxon>
        <taxon>Lachnospirales</taxon>
        <taxon>Lachnospiraceae</taxon>
        <taxon>Fusicatenibacter</taxon>
    </lineage>
</organism>
<dbReference type="RefSeq" id="WP_227614937.1">
    <property type="nucleotide sequence ID" value="NZ_JAJEPR010000009.1"/>
</dbReference>
<dbReference type="AlphaFoldDB" id="A0AAE3DSN1"/>
<dbReference type="CDD" id="cd09024">
    <property type="entry name" value="Aldose_epim_lacX"/>
    <property type="match status" value="1"/>
</dbReference>
<sequence>MAVHTLENDRLAITIDDHGAELSRIFDKKNNRDVLWEADPKFWKRHAPILFPNVGRHYEANYRYKGVTYPSQAHGFARDTDFTLFSETETSVTHRITSTPETKKGYPFDFVLTVTQTLKGNEIQVEWDVENTGDDVMYFTIGGHPAFKVPALPGTKYSDYKLLFHTEKDPVYFLIDQKYGTILADQSRVLPLENGSAQLTDHMFDNDALVFDHQIDWAGIGYPDGTPYVSLSCPGFTSFGIWAAKGAPFVCLEPWLGRADNYGFTGDLSEKPDINRLEAHKTFHAQYTITIH</sequence>
<evidence type="ECO:0000313" key="1">
    <source>
        <dbReference type="EMBL" id="MCC2189633.1"/>
    </source>
</evidence>
<name>A0AAE3DSN1_9FIRM</name>
<dbReference type="Gene3D" id="2.70.98.10">
    <property type="match status" value="1"/>
</dbReference>
<dbReference type="Proteomes" id="UP001197875">
    <property type="component" value="Unassembled WGS sequence"/>
</dbReference>
<protein>
    <submittedName>
        <fullName evidence="1">Aldose 1-epimerase family protein</fullName>
    </submittedName>
</protein>
<proteinExistence type="predicted"/>
<reference evidence="1 2" key="1">
    <citation type="submission" date="2021-10" db="EMBL/GenBank/DDBJ databases">
        <title>Anaerobic single-cell dispensing facilitates the cultivation of human gut bacteria.</title>
        <authorList>
            <person name="Afrizal A."/>
        </authorList>
    </citation>
    <scope>NUCLEOTIDE SEQUENCE [LARGE SCALE GENOMIC DNA]</scope>
    <source>
        <strain evidence="1 2">CLA-AA-H277</strain>
    </source>
</reference>
<accession>A0AAE3DSN1</accession>
<dbReference type="InterPro" id="IPR014718">
    <property type="entry name" value="GH-type_carb-bd"/>
</dbReference>
<dbReference type="SUPFAM" id="SSF74650">
    <property type="entry name" value="Galactose mutarotase-like"/>
    <property type="match status" value="1"/>
</dbReference>